<accession>A0A4E0R412</accession>
<feature type="compositionally biased region" description="Basic residues" evidence="6">
    <location>
        <begin position="1"/>
        <end position="11"/>
    </location>
</feature>
<dbReference type="SMART" id="SM01031">
    <property type="entry name" value="BHD_2"/>
    <property type="match status" value="1"/>
</dbReference>
<evidence type="ECO:0000256" key="5">
    <source>
        <dbReference type="ARBA" id="ARBA00023242"/>
    </source>
</evidence>
<dbReference type="GO" id="GO:0003684">
    <property type="term" value="F:damaged DNA binding"/>
    <property type="evidence" value="ECO:0007669"/>
    <property type="project" value="InterPro"/>
</dbReference>
<dbReference type="EMBL" id="JXXN02002825">
    <property type="protein sequence ID" value="THD22343.1"/>
    <property type="molecule type" value="Genomic_DNA"/>
</dbReference>
<dbReference type="Pfam" id="PF10404">
    <property type="entry name" value="BHD_2"/>
    <property type="match status" value="1"/>
</dbReference>
<dbReference type="InterPro" id="IPR042488">
    <property type="entry name" value="Rad4_BHD3_sf"/>
</dbReference>
<evidence type="ECO:0000256" key="2">
    <source>
        <dbReference type="ARBA" id="ARBA00009525"/>
    </source>
</evidence>
<evidence type="ECO:0000259" key="7">
    <source>
        <dbReference type="SMART" id="SM01030"/>
    </source>
</evidence>
<protein>
    <submittedName>
        <fullName evidence="10">Xeroderma pigmentosum group C-complementing protein</fullName>
    </submittedName>
</protein>
<gene>
    <name evidence="10" type="ORF">D915_006543</name>
</gene>
<dbReference type="SUPFAM" id="SSF54001">
    <property type="entry name" value="Cysteine proteinases"/>
    <property type="match status" value="1"/>
</dbReference>
<keyword evidence="11" id="KW-1185">Reference proteome</keyword>
<feature type="compositionally biased region" description="Low complexity" evidence="6">
    <location>
        <begin position="180"/>
        <end position="190"/>
    </location>
</feature>
<sequence length="1024" mass="115078">MGRMKAHRKTKLPVQPPAESSVVSVTSPYFDAENTTDEKETSRKRRRSGRVSVRISQVTDKSEIDNDLGENCSGKMLCTKSRGVSTKHKKPVASELPPSRGYHRDKKKPVKSKMSDLSEKSQLNQKEEDEPSDIHHRLPSKRSCVQSGAESKITRRPVHGGKRPVRCTEVDHKQCEEEVQVNSESVVSSSHAVQRQENLDSSHSLEVNKPPKSKKRRRGNLLLFSEFPHDSPSNKTTSFSPVLQNSHLDESDDADWEEVNEEAVGEVDIMQTLLGVRSKVEPADADIQTDDKPLTVSVPLRPTAKKSCKDPATVEAQARAKLIRELYSSMHVTHVLCYLAFSRYFNKICDSVTYRAVGLSLLGNVSYIISKKNSLLEPEEWTTDHLSSCLSVFLTHSCRDSTDRISTNTTIFQRVINGDCSISDCALLFVSALRVINFDVRLVVGLTPIPLKPPIPAEEEPVLETIPSRKPVDKPNRKEFVKPNRKIISSDESDFEPAVSRQSRKKSVRELDPPRYYLLAEVFLPKLNRWICIDFHKPLGLVDKIPKHPSMFYVIGMATTFSDSLDTQPYIGRNPIDLASRYDPDWCIQSRLYRLPADRWSVLLQFQRLYFDKDAAQNNSLIAPTGSLSTELRDRADEDSIRSELLVKPMPEKVQDFKNHPLYILPRHLLKFEVIHPPDALPLGFFRGEPIYSRDCLHLCHTRESWLKEAKVVKDFEQPAKVVKARPSLKRKLLQGSDPTPPMVEIFGSWQVEDYQPPVAKDGVVPRNIHGTIDLFKPCMLPVGCAHICLTGIQHVAKRLGIDCAPAVSGWKFHGSGWAIPIVDGYVVCQETVPTLLDAWRSTQMNVVKMAAQERSDRALDNWRRLVRGLFLWRRVKAQFALAPLYPEALEGPRTKSVRKRPSRKSEQGVKSGSLLSDPTSLLNPDDSKPDELGSLVMNAPLTDGDGWQRLACGENSHRLPIFPVGSNAPSLSQKKQPTKQSKARGSGFTSRGRSKGCGRQRKRAKSSTEEEDSETTPASSETE</sequence>
<keyword evidence="5" id="KW-0539">Nucleus</keyword>
<feature type="region of interest" description="Disordered" evidence="6">
    <location>
        <begin position="962"/>
        <end position="1024"/>
    </location>
</feature>
<dbReference type="InterPro" id="IPR018327">
    <property type="entry name" value="BHD_2"/>
</dbReference>
<proteinExistence type="inferred from homology"/>
<dbReference type="Gene3D" id="3.90.260.10">
    <property type="entry name" value="Transglutaminase-like"/>
    <property type="match status" value="1"/>
</dbReference>
<feature type="compositionally biased region" description="Basic residues" evidence="6">
    <location>
        <begin position="993"/>
        <end position="1006"/>
    </location>
</feature>
<dbReference type="GO" id="GO:0006298">
    <property type="term" value="P:mismatch repair"/>
    <property type="evidence" value="ECO:0007669"/>
    <property type="project" value="TreeGrafter"/>
</dbReference>
<feature type="compositionally biased region" description="Polar residues" evidence="6">
    <location>
        <begin position="191"/>
        <end position="205"/>
    </location>
</feature>
<dbReference type="InterPro" id="IPR036985">
    <property type="entry name" value="Transglutaminase-like_sf"/>
</dbReference>
<feature type="domain" description="Rad4 beta-hairpin" evidence="8">
    <location>
        <begin position="700"/>
        <end position="758"/>
    </location>
</feature>
<dbReference type="GO" id="GO:0006289">
    <property type="term" value="P:nucleotide-excision repair"/>
    <property type="evidence" value="ECO:0007669"/>
    <property type="project" value="InterPro"/>
</dbReference>
<feature type="domain" description="Rad4 beta-hairpin" evidence="9">
    <location>
        <begin position="765"/>
        <end position="840"/>
    </location>
</feature>
<evidence type="ECO:0000313" key="11">
    <source>
        <dbReference type="Proteomes" id="UP000230066"/>
    </source>
</evidence>
<dbReference type="FunFam" id="3.30.70.2460:FF:000001">
    <property type="entry name" value="DNA repair protein Rad4 family"/>
    <property type="match status" value="1"/>
</dbReference>
<dbReference type="AlphaFoldDB" id="A0A4E0R412"/>
<evidence type="ECO:0000259" key="8">
    <source>
        <dbReference type="SMART" id="SM01031"/>
    </source>
</evidence>
<feature type="compositionally biased region" description="Polar residues" evidence="6">
    <location>
        <begin position="968"/>
        <end position="981"/>
    </location>
</feature>
<dbReference type="InterPro" id="IPR004583">
    <property type="entry name" value="DNA_repair_Rad4"/>
</dbReference>
<dbReference type="Pfam" id="PF10405">
    <property type="entry name" value="BHD_3"/>
    <property type="match status" value="1"/>
</dbReference>
<comment type="similarity">
    <text evidence="2">Belongs to the XPC family.</text>
</comment>
<dbReference type="GO" id="GO:0003697">
    <property type="term" value="F:single-stranded DNA binding"/>
    <property type="evidence" value="ECO:0007669"/>
    <property type="project" value="TreeGrafter"/>
</dbReference>
<dbReference type="GO" id="GO:0005737">
    <property type="term" value="C:cytoplasm"/>
    <property type="evidence" value="ECO:0007669"/>
    <property type="project" value="TreeGrafter"/>
</dbReference>
<feature type="region of interest" description="Disordered" evidence="6">
    <location>
        <begin position="1"/>
        <end position="165"/>
    </location>
</feature>
<feature type="compositionally biased region" description="Polar residues" evidence="6">
    <location>
        <begin position="231"/>
        <end position="246"/>
    </location>
</feature>
<dbReference type="SMART" id="SM01030">
    <property type="entry name" value="BHD_1"/>
    <property type="match status" value="1"/>
</dbReference>
<dbReference type="GO" id="GO:0000111">
    <property type="term" value="C:nucleotide-excision repair factor 2 complex"/>
    <property type="evidence" value="ECO:0007669"/>
    <property type="project" value="TreeGrafter"/>
</dbReference>
<dbReference type="Proteomes" id="UP000230066">
    <property type="component" value="Unassembled WGS sequence"/>
</dbReference>
<dbReference type="Pfam" id="PF10403">
    <property type="entry name" value="BHD_1"/>
    <property type="match status" value="1"/>
</dbReference>
<dbReference type="InterPro" id="IPR018326">
    <property type="entry name" value="Rad4_beta-hairpin_dom1"/>
</dbReference>
<evidence type="ECO:0000256" key="6">
    <source>
        <dbReference type="SAM" id="MobiDB-lite"/>
    </source>
</evidence>
<evidence type="ECO:0000256" key="4">
    <source>
        <dbReference type="ARBA" id="ARBA00023204"/>
    </source>
</evidence>
<keyword evidence="4" id="KW-0234">DNA repair</keyword>
<keyword evidence="3" id="KW-0227">DNA damage</keyword>
<dbReference type="InterPro" id="IPR018328">
    <property type="entry name" value="Rad4_beta-hairpin_dom3"/>
</dbReference>
<evidence type="ECO:0000259" key="9">
    <source>
        <dbReference type="SMART" id="SM01032"/>
    </source>
</evidence>
<dbReference type="InterPro" id="IPR038765">
    <property type="entry name" value="Papain-like_cys_pep_sf"/>
</dbReference>
<evidence type="ECO:0000256" key="1">
    <source>
        <dbReference type="ARBA" id="ARBA00004123"/>
    </source>
</evidence>
<comment type="subcellular location">
    <subcellularLocation>
        <location evidence="1">Nucleus</location>
    </subcellularLocation>
</comment>
<feature type="compositionally biased region" description="Basic residues" evidence="6">
    <location>
        <begin position="101"/>
        <end position="111"/>
    </location>
</feature>
<dbReference type="PANTHER" id="PTHR12135:SF0">
    <property type="entry name" value="DNA REPAIR PROTEIN COMPLEMENTING XP-C CELLS"/>
    <property type="match status" value="1"/>
</dbReference>
<evidence type="ECO:0000256" key="3">
    <source>
        <dbReference type="ARBA" id="ARBA00022763"/>
    </source>
</evidence>
<comment type="caution">
    <text evidence="10">The sequence shown here is derived from an EMBL/GenBank/DDBJ whole genome shotgun (WGS) entry which is preliminary data.</text>
</comment>
<dbReference type="Gene3D" id="2.20.20.110">
    <property type="entry name" value="Rad4, beta-hairpin domain BHD1"/>
    <property type="match status" value="1"/>
</dbReference>
<dbReference type="Gene3D" id="3.30.70.2460">
    <property type="entry name" value="Rad4, beta-hairpin domain BHD3"/>
    <property type="match status" value="1"/>
</dbReference>
<feature type="region of interest" description="Disordered" evidence="6">
    <location>
        <begin position="893"/>
        <end position="940"/>
    </location>
</feature>
<name>A0A4E0R412_FASHE</name>
<feature type="domain" description="Rad4 beta-hairpin" evidence="7">
    <location>
        <begin position="646"/>
        <end position="698"/>
    </location>
</feature>
<dbReference type="PANTHER" id="PTHR12135">
    <property type="entry name" value="DNA REPAIR PROTEIN XP-C / RAD4"/>
    <property type="match status" value="1"/>
</dbReference>
<feature type="compositionally biased region" description="Polar residues" evidence="6">
    <location>
        <begin position="909"/>
        <end position="923"/>
    </location>
</feature>
<evidence type="ECO:0000313" key="10">
    <source>
        <dbReference type="EMBL" id="THD22343.1"/>
    </source>
</evidence>
<dbReference type="SMART" id="SM01032">
    <property type="entry name" value="BHD_3"/>
    <property type="match status" value="1"/>
</dbReference>
<dbReference type="GO" id="GO:0071942">
    <property type="term" value="C:XPC complex"/>
    <property type="evidence" value="ECO:0007669"/>
    <property type="project" value="TreeGrafter"/>
</dbReference>
<feature type="region of interest" description="Disordered" evidence="6">
    <location>
        <begin position="180"/>
        <end position="252"/>
    </location>
</feature>
<organism evidence="10 11">
    <name type="scientific">Fasciola hepatica</name>
    <name type="common">Liver fluke</name>
    <dbReference type="NCBI Taxonomy" id="6192"/>
    <lineage>
        <taxon>Eukaryota</taxon>
        <taxon>Metazoa</taxon>
        <taxon>Spiralia</taxon>
        <taxon>Lophotrochozoa</taxon>
        <taxon>Platyhelminthes</taxon>
        <taxon>Trematoda</taxon>
        <taxon>Digenea</taxon>
        <taxon>Plagiorchiida</taxon>
        <taxon>Echinostomata</taxon>
        <taxon>Echinostomatoidea</taxon>
        <taxon>Fasciolidae</taxon>
        <taxon>Fasciola</taxon>
    </lineage>
</organism>
<reference evidence="10" key="1">
    <citation type="submission" date="2019-03" db="EMBL/GenBank/DDBJ databases">
        <title>Improved annotation for the trematode Fasciola hepatica.</title>
        <authorList>
            <person name="Choi Y.-J."/>
            <person name="Martin J."/>
            <person name="Mitreva M."/>
        </authorList>
    </citation>
    <scope>NUCLEOTIDE SEQUENCE [LARGE SCALE GENOMIC DNA]</scope>
</reference>
<feature type="compositionally biased region" description="Basic residues" evidence="6">
    <location>
        <begin position="154"/>
        <end position="165"/>
    </location>
</feature>